<dbReference type="Gene3D" id="1.10.150.530">
    <property type="match status" value="1"/>
</dbReference>
<keyword evidence="11 14" id="KW-0408">Iron</keyword>
<evidence type="ECO:0000256" key="10">
    <source>
        <dbReference type="ARBA" id="ARBA00022723"/>
    </source>
</evidence>
<keyword evidence="3 14" id="KW-0004">4Fe-4S</keyword>
<feature type="binding site" evidence="14">
    <location>
        <begin position="209"/>
        <end position="211"/>
    </location>
    <ligand>
        <name>S-adenosyl-L-methionine</name>
        <dbReference type="ChEBI" id="CHEBI:59789"/>
    </ligand>
</feature>
<dbReference type="GO" id="GO:0046872">
    <property type="term" value="F:metal ion binding"/>
    <property type="evidence" value="ECO:0007669"/>
    <property type="project" value="UniProtKB-KW"/>
</dbReference>
<evidence type="ECO:0000256" key="12">
    <source>
        <dbReference type="ARBA" id="ARBA00023014"/>
    </source>
</evidence>
<dbReference type="InterPro" id="IPR040072">
    <property type="entry name" value="Methyltransferase_A"/>
</dbReference>
<dbReference type="GO" id="GO:0000049">
    <property type="term" value="F:tRNA binding"/>
    <property type="evidence" value="ECO:0007669"/>
    <property type="project" value="UniProtKB-UniRule"/>
</dbReference>
<keyword evidence="4 14" id="KW-0963">Cytoplasm</keyword>
<evidence type="ECO:0000313" key="17">
    <source>
        <dbReference type="Proteomes" id="UP000181976"/>
    </source>
</evidence>
<keyword evidence="17" id="KW-1185">Reference proteome</keyword>
<feature type="binding site" evidence="14">
    <location>
        <position position="110"/>
    </location>
    <ligand>
        <name>[4Fe-4S] cluster</name>
        <dbReference type="ChEBI" id="CHEBI:49883"/>
        <note>4Fe-4S-S-AdoMet</note>
    </ligand>
</feature>
<dbReference type="SFLD" id="SFLDS00029">
    <property type="entry name" value="Radical_SAM"/>
    <property type="match status" value="1"/>
</dbReference>
<dbReference type="EC" id="2.1.1.192" evidence="14"/>
<keyword evidence="10 14" id="KW-0479">Metal-binding</keyword>
<dbReference type="HAMAP" id="MF_01849">
    <property type="entry name" value="RNA_methyltr_RlmN"/>
    <property type="match status" value="1"/>
</dbReference>
<dbReference type="GO" id="GO:0051539">
    <property type="term" value="F:4 iron, 4 sulfur cluster binding"/>
    <property type="evidence" value="ECO:0007669"/>
    <property type="project" value="UniProtKB-UniRule"/>
</dbReference>
<dbReference type="GO" id="GO:0002935">
    <property type="term" value="F:tRNA (adenine(37)-C2)-methyltransferase activity"/>
    <property type="evidence" value="ECO:0007669"/>
    <property type="project" value="UniProtKB-UniRule"/>
</dbReference>
<accession>A0A1I2DAM5</accession>
<feature type="binding site" evidence="14">
    <location>
        <position position="187"/>
    </location>
    <ligand>
        <name>S-adenosyl-L-methionine</name>
        <dbReference type="ChEBI" id="CHEBI:59789"/>
    </ligand>
</feature>
<dbReference type="SFLD" id="SFLDF00275">
    <property type="entry name" value="adenosine_C2_methyltransferase"/>
    <property type="match status" value="1"/>
</dbReference>
<dbReference type="InterPro" id="IPR027492">
    <property type="entry name" value="RNA_MTrfase_RlmN"/>
</dbReference>
<feature type="binding site" evidence="14">
    <location>
        <position position="114"/>
    </location>
    <ligand>
        <name>[4Fe-4S] cluster</name>
        <dbReference type="ChEBI" id="CHEBI:49883"/>
        <note>4Fe-4S-S-AdoMet</note>
    </ligand>
</feature>
<dbReference type="PROSITE" id="PS51918">
    <property type="entry name" value="RADICAL_SAM"/>
    <property type="match status" value="1"/>
</dbReference>
<evidence type="ECO:0000256" key="7">
    <source>
        <dbReference type="ARBA" id="ARBA00022679"/>
    </source>
</evidence>
<dbReference type="eggNOG" id="COG0820">
    <property type="taxonomic scope" value="Bacteria"/>
</dbReference>
<dbReference type="InterPro" id="IPR058240">
    <property type="entry name" value="rSAM_sf"/>
</dbReference>
<dbReference type="GO" id="GO:0019843">
    <property type="term" value="F:rRNA binding"/>
    <property type="evidence" value="ECO:0007669"/>
    <property type="project" value="UniProtKB-UniRule"/>
</dbReference>
<feature type="binding site" evidence="14">
    <location>
        <position position="285"/>
    </location>
    <ligand>
        <name>S-adenosyl-L-methionine</name>
        <dbReference type="ChEBI" id="CHEBI:59789"/>
    </ligand>
</feature>
<dbReference type="Gene3D" id="3.20.20.70">
    <property type="entry name" value="Aldolase class I"/>
    <property type="match status" value="1"/>
</dbReference>
<keyword evidence="8 14" id="KW-0949">S-adenosyl-L-methionine</keyword>
<dbReference type="Pfam" id="PF04055">
    <property type="entry name" value="Radical_SAM"/>
    <property type="match status" value="1"/>
</dbReference>
<keyword evidence="12 14" id="KW-0411">Iron-sulfur</keyword>
<dbReference type="STRING" id="385682.SAMN05444380_11849"/>
<comment type="similarity">
    <text evidence="2 14">Belongs to the radical SAM superfamily. RlmN family.</text>
</comment>
<dbReference type="GO" id="GO:0070475">
    <property type="term" value="P:rRNA base methylation"/>
    <property type="evidence" value="ECO:0007669"/>
    <property type="project" value="UniProtKB-UniRule"/>
</dbReference>
<feature type="binding site" evidence="14">
    <location>
        <begin position="155"/>
        <end position="156"/>
    </location>
    <ligand>
        <name>S-adenosyl-L-methionine</name>
        <dbReference type="ChEBI" id="CHEBI:59789"/>
    </ligand>
</feature>
<dbReference type="InterPro" id="IPR004383">
    <property type="entry name" value="rRNA_lsu_MTrfase_RlmN/Cfr"/>
</dbReference>
<dbReference type="AlphaFoldDB" id="A0A1I2DAM5"/>
<dbReference type="Pfam" id="PF21016">
    <property type="entry name" value="RlmN_N"/>
    <property type="match status" value="1"/>
</dbReference>
<dbReference type="GO" id="GO:0030488">
    <property type="term" value="P:tRNA methylation"/>
    <property type="evidence" value="ECO:0007669"/>
    <property type="project" value="UniProtKB-UniRule"/>
</dbReference>
<keyword evidence="7 14" id="KW-0808">Transferase</keyword>
<dbReference type="SUPFAM" id="SSF102114">
    <property type="entry name" value="Radical SAM enzymes"/>
    <property type="match status" value="1"/>
</dbReference>
<evidence type="ECO:0000256" key="1">
    <source>
        <dbReference type="ARBA" id="ARBA00004496"/>
    </source>
</evidence>
<comment type="subcellular location">
    <subcellularLocation>
        <location evidence="1 14">Cytoplasm</location>
    </subcellularLocation>
</comment>
<dbReference type="FunCoup" id="A0A1I2DAM5">
    <property type="interactions" value="491"/>
</dbReference>
<dbReference type="EMBL" id="FONA01000018">
    <property type="protein sequence ID" value="SFE77595.1"/>
    <property type="molecule type" value="Genomic_DNA"/>
</dbReference>
<evidence type="ECO:0000256" key="14">
    <source>
        <dbReference type="HAMAP-Rule" id="MF_01849"/>
    </source>
</evidence>
<dbReference type="FunFam" id="3.20.20.70:FF:000014">
    <property type="entry name" value="Probable dual-specificity RNA methyltransferase RlmN"/>
    <property type="match status" value="1"/>
</dbReference>
<comment type="caution">
    <text evidence="14">Lacks conserved residue(s) required for the propagation of feature annotation.</text>
</comment>
<dbReference type="Proteomes" id="UP000181976">
    <property type="component" value="Unassembled WGS sequence"/>
</dbReference>
<evidence type="ECO:0000256" key="11">
    <source>
        <dbReference type="ARBA" id="ARBA00023004"/>
    </source>
</evidence>
<comment type="miscellaneous">
    <text evidence="14">Reaction proceeds by a ping-pong mechanism involving intermediate methylation of a conserved cysteine residue.</text>
</comment>
<dbReference type="InterPro" id="IPR048641">
    <property type="entry name" value="RlmN_N"/>
</dbReference>
<dbReference type="PIRSF" id="PIRSF006004">
    <property type="entry name" value="CHP00048"/>
    <property type="match status" value="1"/>
</dbReference>
<keyword evidence="5 14" id="KW-0698">rRNA processing</keyword>
<feature type="active site" description="Proton acceptor" evidence="14">
    <location>
        <position position="90"/>
    </location>
</feature>
<comment type="catalytic activity">
    <reaction evidence="14">
        <text>adenosine(2503) in 23S rRNA + 2 reduced [2Fe-2S]-[ferredoxin] + 2 S-adenosyl-L-methionine = 2-methyladenosine(2503) in 23S rRNA + 5'-deoxyadenosine + L-methionine + 2 oxidized [2Fe-2S]-[ferredoxin] + S-adenosyl-L-homocysteine</text>
        <dbReference type="Rhea" id="RHEA:42916"/>
        <dbReference type="Rhea" id="RHEA-COMP:10000"/>
        <dbReference type="Rhea" id="RHEA-COMP:10001"/>
        <dbReference type="Rhea" id="RHEA-COMP:10152"/>
        <dbReference type="Rhea" id="RHEA-COMP:10282"/>
        <dbReference type="ChEBI" id="CHEBI:17319"/>
        <dbReference type="ChEBI" id="CHEBI:33737"/>
        <dbReference type="ChEBI" id="CHEBI:33738"/>
        <dbReference type="ChEBI" id="CHEBI:57844"/>
        <dbReference type="ChEBI" id="CHEBI:57856"/>
        <dbReference type="ChEBI" id="CHEBI:59789"/>
        <dbReference type="ChEBI" id="CHEBI:74411"/>
        <dbReference type="ChEBI" id="CHEBI:74497"/>
        <dbReference type="EC" id="2.1.1.192"/>
    </reaction>
</comment>
<evidence type="ECO:0000256" key="3">
    <source>
        <dbReference type="ARBA" id="ARBA00022485"/>
    </source>
</evidence>
<dbReference type="InterPro" id="IPR007197">
    <property type="entry name" value="rSAM"/>
</dbReference>
<reference evidence="16 17" key="1">
    <citation type="submission" date="2016-10" db="EMBL/GenBank/DDBJ databases">
        <authorList>
            <person name="de Groot N.N."/>
        </authorList>
    </citation>
    <scope>NUCLEOTIDE SEQUENCE [LARGE SCALE GENOMIC DNA]</scope>
    <source>
        <strain evidence="16 17">DSM 19012</strain>
    </source>
</reference>
<name>A0A1I2DAM5_9BACT</name>
<dbReference type="PANTHER" id="PTHR30544:SF5">
    <property type="entry name" value="RADICAL SAM CORE DOMAIN-CONTAINING PROTEIN"/>
    <property type="match status" value="1"/>
</dbReference>
<protein>
    <recommendedName>
        <fullName evidence="14">Probable dual-specificity RNA methyltransferase RlmN</fullName>
        <ecNumber evidence="14">2.1.1.192</ecNumber>
    </recommendedName>
    <alternativeName>
        <fullName evidence="14">23S rRNA (adenine(2503)-C(2))-methyltransferase</fullName>
    </alternativeName>
    <alternativeName>
        <fullName evidence="14">23S rRNA m2A2503 methyltransferase</fullName>
    </alternativeName>
    <alternativeName>
        <fullName evidence="14">Ribosomal RNA large subunit methyltransferase N</fullName>
    </alternativeName>
    <alternativeName>
        <fullName evidence="14">tRNA (adenine(37)-C(2))-methyltransferase</fullName>
    </alternativeName>
    <alternativeName>
        <fullName evidence="14">tRNA m2A37 methyltransferase</fullName>
    </alternativeName>
</protein>
<keyword evidence="6 14" id="KW-0489">Methyltransferase</keyword>
<dbReference type="InterPro" id="IPR013785">
    <property type="entry name" value="Aldolase_TIM"/>
</dbReference>
<comment type="catalytic activity">
    <reaction evidence="14">
        <text>adenosine(37) in tRNA + 2 reduced [2Fe-2S]-[ferredoxin] + 2 S-adenosyl-L-methionine = 2-methyladenosine(37) in tRNA + 5'-deoxyadenosine + L-methionine + 2 oxidized [2Fe-2S]-[ferredoxin] + S-adenosyl-L-homocysteine</text>
        <dbReference type="Rhea" id="RHEA:43332"/>
        <dbReference type="Rhea" id="RHEA-COMP:10000"/>
        <dbReference type="Rhea" id="RHEA-COMP:10001"/>
        <dbReference type="Rhea" id="RHEA-COMP:10162"/>
        <dbReference type="Rhea" id="RHEA-COMP:10485"/>
        <dbReference type="ChEBI" id="CHEBI:17319"/>
        <dbReference type="ChEBI" id="CHEBI:33737"/>
        <dbReference type="ChEBI" id="CHEBI:33738"/>
        <dbReference type="ChEBI" id="CHEBI:57844"/>
        <dbReference type="ChEBI" id="CHEBI:57856"/>
        <dbReference type="ChEBI" id="CHEBI:59789"/>
        <dbReference type="ChEBI" id="CHEBI:74411"/>
        <dbReference type="ChEBI" id="CHEBI:74497"/>
        <dbReference type="EC" id="2.1.1.192"/>
    </reaction>
</comment>
<evidence type="ECO:0000259" key="15">
    <source>
        <dbReference type="PROSITE" id="PS51918"/>
    </source>
</evidence>
<dbReference type="InParanoid" id="A0A1I2DAM5"/>
<dbReference type="SFLD" id="SFLDG01062">
    <property type="entry name" value="methyltransferase_(Class_A)"/>
    <property type="match status" value="1"/>
</dbReference>
<dbReference type="PANTHER" id="PTHR30544">
    <property type="entry name" value="23S RRNA METHYLTRANSFERASE"/>
    <property type="match status" value="1"/>
</dbReference>
<comment type="function">
    <text evidence="14">Specifically methylates position 2 of adenine 2503 in 23S rRNA and position 2 of adenine 37 in tRNAs.</text>
</comment>
<keyword evidence="9 14" id="KW-0819">tRNA processing</keyword>
<organism evidence="16 17">
    <name type="scientific">Thermophagus xiamenensis</name>
    <dbReference type="NCBI Taxonomy" id="385682"/>
    <lineage>
        <taxon>Bacteria</taxon>
        <taxon>Pseudomonadati</taxon>
        <taxon>Bacteroidota</taxon>
        <taxon>Bacteroidia</taxon>
        <taxon>Marinilabiliales</taxon>
        <taxon>Marinilabiliaceae</taxon>
        <taxon>Thermophagus</taxon>
    </lineage>
</organism>
<evidence type="ECO:0000313" key="16">
    <source>
        <dbReference type="EMBL" id="SFE77595.1"/>
    </source>
</evidence>
<evidence type="ECO:0000256" key="13">
    <source>
        <dbReference type="ARBA" id="ARBA00023157"/>
    </source>
</evidence>
<dbReference type="CDD" id="cd01335">
    <property type="entry name" value="Radical_SAM"/>
    <property type="match status" value="1"/>
</dbReference>
<feature type="active site" description="S-methylcysteine intermediate" evidence="14">
    <location>
        <position position="328"/>
    </location>
</feature>
<proteinExistence type="inferred from homology"/>
<dbReference type="NCBIfam" id="TIGR00048">
    <property type="entry name" value="rRNA_mod_RlmN"/>
    <property type="match status" value="1"/>
</dbReference>
<gene>
    <name evidence="14" type="primary">rlmN</name>
    <name evidence="16" type="ORF">SAMN05444380_11849</name>
</gene>
<evidence type="ECO:0000256" key="8">
    <source>
        <dbReference type="ARBA" id="ARBA00022691"/>
    </source>
</evidence>
<dbReference type="RefSeq" id="WP_010526090.1">
    <property type="nucleotide sequence ID" value="NZ_AFSL01000003.1"/>
</dbReference>
<evidence type="ECO:0000256" key="2">
    <source>
        <dbReference type="ARBA" id="ARBA00007544"/>
    </source>
</evidence>
<comment type="cofactor">
    <cofactor evidence="14">
        <name>[4Fe-4S] cluster</name>
        <dbReference type="ChEBI" id="CHEBI:49883"/>
    </cofactor>
    <text evidence="14">Binds 1 [4Fe-4S] cluster. The cluster is coordinated with 3 cysteines and an exchangeable S-adenosyl-L-methionine.</text>
</comment>
<dbReference type="GO" id="GO:0005737">
    <property type="term" value="C:cytoplasm"/>
    <property type="evidence" value="ECO:0007669"/>
    <property type="project" value="UniProtKB-SubCell"/>
</dbReference>
<evidence type="ECO:0000256" key="9">
    <source>
        <dbReference type="ARBA" id="ARBA00022694"/>
    </source>
</evidence>
<sequence length="345" mass="38978">MESLLGKTLTEFKAIALENNLPAFAAKELARWIYQKGISDIDQMTNISKKAREALKKKYEIGRFEPTKVQTSADGTKKYLYPALKGLFIEAAYIPDKDRHTLCVSSQVGCKMGCLFCMTGKQGFQGQLTAGEILNQVLSLPESNLLTNIVFMGMGEPMDNIDNVLQSLEIFTADWGLGWSPRRITVSTVGVEPAMRRFIEESEAHLAISLHSPFNEERRRLMPVEHVYPVESIINTLREYDFGRQRRVSFEYIMFDGVNDTSKHIKGLTKLLNGLRCRVNLIRFHAIPGSPLNGSLPEKMKWFADELNKKGLITTIRKSRGEDIFAACGLLSTKNMVKQNVDLDY</sequence>
<feature type="binding site" evidence="14">
    <location>
        <position position="117"/>
    </location>
    <ligand>
        <name>[4Fe-4S] cluster</name>
        <dbReference type="ChEBI" id="CHEBI:49883"/>
        <note>4Fe-4S-S-AdoMet</note>
    </ligand>
</feature>
<dbReference type="OrthoDB" id="9793973at2"/>
<evidence type="ECO:0000256" key="4">
    <source>
        <dbReference type="ARBA" id="ARBA00022490"/>
    </source>
</evidence>
<evidence type="ECO:0000256" key="5">
    <source>
        <dbReference type="ARBA" id="ARBA00022552"/>
    </source>
</evidence>
<keyword evidence="13 14" id="KW-1015">Disulfide bond</keyword>
<evidence type="ECO:0000256" key="6">
    <source>
        <dbReference type="ARBA" id="ARBA00022603"/>
    </source>
</evidence>
<feature type="domain" description="Radical SAM core" evidence="15">
    <location>
        <begin position="96"/>
        <end position="323"/>
    </location>
</feature>
<dbReference type="GO" id="GO:0070040">
    <property type="term" value="F:rRNA (adenine(2503)-C2-)-methyltransferase activity"/>
    <property type="evidence" value="ECO:0007669"/>
    <property type="project" value="UniProtKB-UniRule"/>
</dbReference>